<evidence type="ECO:0000313" key="2">
    <source>
        <dbReference type="Proteomes" id="UP001157502"/>
    </source>
</evidence>
<name>A0ACC2F0M3_DALPE</name>
<sequence length="172" mass="20211">MSASAKIIVRARVWNSTLLEDYKNALRIEVKGRATLNLVTDNTNIKMERETREFRVDIDPVLGVEQPYEVPLWIIIVAVAAGILLLGVISIILWKCGFFRRASRREMGHASLSKGSWLGFFKRTVYYRIMPKYHGVKIPKEERYQFNMGFQPEDPGKKYWITNWTEMRQYNY</sequence>
<dbReference type="EMBL" id="CM055764">
    <property type="protein sequence ID" value="KAJ7984938.1"/>
    <property type="molecule type" value="Genomic_DNA"/>
</dbReference>
<protein>
    <submittedName>
        <fullName evidence="1">Uncharacterized protein</fullName>
    </submittedName>
</protein>
<dbReference type="Proteomes" id="UP001157502">
    <property type="component" value="Chromosome 37"/>
</dbReference>
<comment type="caution">
    <text evidence="1">The sequence shown here is derived from an EMBL/GenBank/DDBJ whole genome shotgun (WGS) entry which is preliminary data.</text>
</comment>
<reference evidence="1" key="1">
    <citation type="submission" date="2021-05" db="EMBL/GenBank/DDBJ databases">
        <authorList>
            <person name="Pan Q."/>
            <person name="Jouanno E."/>
            <person name="Zahm M."/>
            <person name="Klopp C."/>
            <person name="Cabau C."/>
            <person name="Louis A."/>
            <person name="Berthelot C."/>
            <person name="Parey E."/>
            <person name="Roest Crollius H."/>
            <person name="Montfort J."/>
            <person name="Robinson-Rechavi M."/>
            <person name="Bouchez O."/>
            <person name="Lampietro C."/>
            <person name="Lopez Roques C."/>
            <person name="Donnadieu C."/>
            <person name="Postlethwait J."/>
            <person name="Bobe J."/>
            <person name="Dillon D."/>
            <person name="Chandos A."/>
            <person name="von Hippel F."/>
            <person name="Guiguen Y."/>
        </authorList>
    </citation>
    <scope>NUCLEOTIDE SEQUENCE</scope>
    <source>
        <strain evidence="1">YG-Jan2019</strain>
    </source>
</reference>
<evidence type="ECO:0000313" key="1">
    <source>
        <dbReference type="EMBL" id="KAJ7984938.1"/>
    </source>
</evidence>
<proteinExistence type="predicted"/>
<organism evidence="1 2">
    <name type="scientific">Dallia pectoralis</name>
    <name type="common">Alaska blackfish</name>
    <dbReference type="NCBI Taxonomy" id="75939"/>
    <lineage>
        <taxon>Eukaryota</taxon>
        <taxon>Metazoa</taxon>
        <taxon>Chordata</taxon>
        <taxon>Craniata</taxon>
        <taxon>Vertebrata</taxon>
        <taxon>Euteleostomi</taxon>
        <taxon>Actinopterygii</taxon>
        <taxon>Neopterygii</taxon>
        <taxon>Teleostei</taxon>
        <taxon>Protacanthopterygii</taxon>
        <taxon>Esociformes</taxon>
        <taxon>Umbridae</taxon>
        <taxon>Dallia</taxon>
    </lineage>
</organism>
<accession>A0ACC2F0M3</accession>
<keyword evidence="2" id="KW-1185">Reference proteome</keyword>
<gene>
    <name evidence="1" type="ORF">DPEC_G00359940</name>
</gene>